<protein>
    <submittedName>
        <fullName evidence="1">Uncharacterized protein</fullName>
    </submittedName>
</protein>
<organism evidence="1">
    <name type="scientific">marine metagenome</name>
    <dbReference type="NCBI Taxonomy" id="408172"/>
    <lineage>
        <taxon>unclassified sequences</taxon>
        <taxon>metagenomes</taxon>
        <taxon>ecological metagenomes</taxon>
    </lineage>
</organism>
<reference evidence="1" key="1">
    <citation type="submission" date="2018-05" db="EMBL/GenBank/DDBJ databases">
        <authorList>
            <person name="Lanie J.A."/>
            <person name="Ng W.-L."/>
            <person name="Kazmierczak K.M."/>
            <person name="Andrzejewski T.M."/>
            <person name="Davidsen T.M."/>
            <person name="Wayne K.J."/>
            <person name="Tettelin H."/>
            <person name="Glass J.I."/>
            <person name="Rusch D."/>
            <person name="Podicherti R."/>
            <person name="Tsui H.-C.T."/>
            <person name="Winkler M.E."/>
        </authorList>
    </citation>
    <scope>NUCLEOTIDE SEQUENCE</scope>
</reference>
<evidence type="ECO:0000313" key="1">
    <source>
        <dbReference type="EMBL" id="SVE11672.1"/>
    </source>
</evidence>
<accession>A0A383AVD1</accession>
<gene>
    <name evidence="1" type="ORF">METZ01_LOCUS464526</name>
</gene>
<feature type="non-terminal residue" evidence="1">
    <location>
        <position position="1"/>
    </location>
</feature>
<dbReference type="AlphaFoldDB" id="A0A383AVD1"/>
<proteinExistence type="predicted"/>
<dbReference type="EMBL" id="UINC01195212">
    <property type="protein sequence ID" value="SVE11672.1"/>
    <property type="molecule type" value="Genomic_DNA"/>
</dbReference>
<name>A0A383AVD1_9ZZZZ</name>
<sequence length="53" mass="6320">PYLTYYEHRYGGRYAVDIIFSYKLPCKTLLHSLKCLTHRIQIYKGTLLLLVSR</sequence>